<evidence type="ECO:0000313" key="2">
    <source>
        <dbReference type="EMBL" id="ABM01720.1"/>
    </source>
</evidence>
<dbReference type="HOGENOM" id="CLU_013985_3_6_6"/>
<dbReference type="PANTHER" id="PTHR43792:SF1">
    <property type="entry name" value="N-ACETYLTRANSFERASE DOMAIN-CONTAINING PROTEIN"/>
    <property type="match status" value="1"/>
</dbReference>
<dbReference type="EMBL" id="CP000507">
    <property type="protein sequence ID" value="ABM01720.1"/>
    <property type="molecule type" value="Genomic_DNA"/>
</dbReference>
<dbReference type="Pfam" id="PF13302">
    <property type="entry name" value="Acetyltransf_3"/>
    <property type="match status" value="1"/>
</dbReference>
<dbReference type="SUPFAM" id="SSF55729">
    <property type="entry name" value="Acyl-CoA N-acyltransferases (Nat)"/>
    <property type="match status" value="1"/>
</dbReference>
<dbReference type="Proteomes" id="UP000009175">
    <property type="component" value="Chromosome"/>
</dbReference>
<feature type="domain" description="N-acetyltransferase" evidence="1">
    <location>
        <begin position="12"/>
        <end position="176"/>
    </location>
</feature>
<name>A1SBG3_SHEAM</name>
<dbReference type="InterPro" id="IPR016181">
    <property type="entry name" value="Acyl_CoA_acyltransferase"/>
</dbReference>
<dbReference type="PANTHER" id="PTHR43792">
    <property type="entry name" value="GNAT FAMILY, PUTATIVE (AFU_ORTHOLOGUE AFUA_3G00765)-RELATED-RELATED"/>
    <property type="match status" value="1"/>
</dbReference>
<dbReference type="PROSITE" id="PS51186">
    <property type="entry name" value="GNAT"/>
    <property type="match status" value="1"/>
</dbReference>
<dbReference type="AlphaFoldDB" id="A1SBG3"/>
<reference evidence="2 3" key="1">
    <citation type="submission" date="2006-12" db="EMBL/GenBank/DDBJ databases">
        <title>Complete sequence of Shewanella amazonensis SB2B.</title>
        <authorList>
            <consortium name="US DOE Joint Genome Institute"/>
            <person name="Copeland A."/>
            <person name="Lucas S."/>
            <person name="Lapidus A."/>
            <person name="Barry K."/>
            <person name="Detter J.C."/>
            <person name="Glavina del Rio T."/>
            <person name="Hammon N."/>
            <person name="Israni S."/>
            <person name="Dalin E."/>
            <person name="Tice H."/>
            <person name="Pitluck S."/>
            <person name="Munk A.C."/>
            <person name="Brettin T."/>
            <person name="Bruce D."/>
            <person name="Han C."/>
            <person name="Tapia R."/>
            <person name="Gilna P."/>
            <person name="Schmutz J."/>
            <person name="Larimer F."/>
            <person name="Land M."/>
            <person name="Hauser L."/>
            <person name="Kyrpides N."/>
            <person name="Mikhailova N."/>
            <person name="Fredrickson J."/>
            <person name="Richardson P."/>
        </authorList>
    </citation>
    <scope>NUCLEOTIDE SEQUENCE [LARGE SCALE GENOMIC DNA]</scope>
    <source>
        <strain evidence="3">ATCC BAA-1098 / SB2B</strain>
    </source>
</reference>
<dbReference type="RefSeq" id="WP_011761623.1">
    <property type="nucleotide sequence ID" value="NC_008700.1"/>
</dbReference>
<protein>
    <submittedName>
        <fullName evidence="2">Ribosomal-protein-serine acetyltransferase</fullName>
    </submittedName>
</protein>
<keyword evidence="3" id="KW-1185">Reference proteome</keyword>
<dbReference type="GO" id="GO:0016747">
    <property type="term" value="F:acyltransferase activity, transferring groups other than amino-acyl groups"/>
    <property type="evidence" value="ECO:0007669"/>
    <property type="project" value="InterPro"/>
</dbReference>
<evidence type="ECO:0000259" key="1">
    <source>
        <dbReference type="PROSITE" id="PS51186"/>
    </source>
</evidence>
<dbReference type="OrthoDB" id="9801656at2"/>
<dbReference type="STRING" id="326297.Sama_3517"/>
<dbReference type="Gene3D" id="3.40.630.30">
    <property type="match status" value="1"/>
</dbReference>
<evidence type="ECO:0000313" key="3">
    <source>
        <dbReference type="Proteomes" id="UP000009175"/>
    </source>
</evidence>
<sequence>MLTAPQLKATRLALRPLSQQDLAAFTLYRQQPEVARYQSWSDYDMGKAQALLNAQLGGTFGAAGSWFQIAIVDKDTDALLGDLALHFIDENQLEIGFTLAPRHQGQGLAKEAVTCLLDWYLLQNGGHRVTAICDTENLASWRLLEALGFRREAHWVENIFFKGAWGSEYQYAMLAREWRSRSVNRF</sequence>
<dbReference type="InterPro" id="IPR051531">
    <property type="entry name" value="N-acetyltransferase"/>
</dbReference>
<organism evidence="2 3">
    <name type="scientific">Shewanella amazonensis (strain ATCC BAA-1098 / SB2B)</name>
    <dbReference type="NCBI Taxonomy" id="326297"/>
    <lineage>
        <taxon>Bacteria</taxon>
        <taxon>Pseudomonadati</taxon>
        <taxon>Pseudomonadota</taxon>
        <taxon>Gammaproteobacteria</taxon>
        <taxon>Alteromonadales</taxon>
        <taxon>Shewanellaceae</taxon>
        <taxon>Shewanella</taxon>
    </lineage>
</organism>
<dbReference type="eggNOG" id="COG1670">
    <property type="taxonomic scope" value="Bacteria"/>
</dbReference>
<accession>A1SBG3</accession>
<keyword evidence="2" id="KW-0808">Transferase</keyword>
<gene>
    <name evidence="2" type="ordered locus">Sama_3517</name>
</gene>
<dbReference type="KEGG" id="saz:Sama_3517"/>
<proteinExistence type="predicted"/>
<dbReference type="InterPro" id="IPR000182">
    <property type="entry name" value="GNAT_dom"/>
</dbReference>